<gene>
    <name evidence="8" type="ORF">WT57_06635</name>
</gene>
<feature type="active site" evidence="6">
    <location>
        <position position="15"/>
    </location>
</feature>
<comment type="caution">
    <text evidence="8">The sequence shown here is derived from an EMBL/GenBank/DDBJ whole genome shotgun (WGS) entry which is preliminary data.</text>
</comment>
<evidence type="ECO:0000256" key="2">
    <source>
        <dbReference type="ARBA" id="ARBA00013064"/>
    </source>
</evidence>
<organism evidence="8 9">
    <name type="scientific">Burkholderia pseudomultivorans</name>
    <dbReference type="NCBI Taxonomy" id="1207504"/>
    <lineage>
        <taxon>Bacteria</taxon>
        <taxon>Pseudomonadati</taxon>
        <taxon>Pseudomonadota</taxon>
        <taxon>Betaproteobacteria</taxon>
        <taxon>Burkholderiales</taxon>
        <taxon>Burkholderiaceae</taxon>
        <taxon>Burkholderia</taxon>
        <taxon>Burkholderia cepacia complex</taxon>
    </lineage>
</organism>
<dbReference type="EMBL" id="LPJX01000001">
    <property type="protein sequence ID" value="KWF72274.1"/>
    <property type="molecule type" value="Genomic_DNA"/>
</dbReference>
<dbReference type="EC" id="3.1.3.48" evidence="2"/>
<dbReference type="PANTHER" id="PTHR11717">
    <property type="entry name" value="LOW MOLECULAR WEIGHT PROTEIN TYROSINE PHOSPHATASE"/>
    <property type="match status" value="1"/>
</dbReference>
<evidence type="ECO:0000313" key="9">
    <source>
        <dbReference type="Proteomes" id="UP000061512"/>
    </source>
</evidence>
<dbReference type="AlphaFoldDB" id="A0A132F8V2"/>
<evidence type="ECO:0000259" key="7">
    <source>
        <dbReference type="SMART" id="SM00226"/>
    </source>
</evidence>
<dbReference type="Pfam" id="PF01451">
    <property type="entry name" value="LMWPc"/>
    <property type="match status" value="1"/>
</dbReference>
<dbReference type="Proteomes" id="UP000061512">
    <property type="component" value="Unassembled WGS sequence"/>
</dbReference>
<dbReference type="InterPro" id="IPR023485">
    <property type="entry name" value="Ptyr_pPase"/>
</dbReference>
<dbReference type="KEGG" id="bpsl:WS57_16255"/>
<evidence type="ECO:0000256" key="5">
    <source>
        <dbReference type="ARBA" id="ARBA00051722"/>
    </source>
</evidence>
<evidence type="ECO:0000256" key="6">
    <source>
        <dbReference type="PIRSR" id="PIRSR617867-1"/>
    </source>
</evidence>
<feature type="domain" description="Phosphotyrosine protein phosphatase I" evidence="7">
    <location>
        <begin position="3"/>
        <end position="140"/>
    </location>
</feature>
<dbReference type="RefSeq" id="WP_009689733.1">
    <property type="nucleotide sequence ID" value="NZ_CP013378.1"/>
</dbReference>
<dbReference type="SMART" id="SM00226">
    <property type="entry name" value="LMWPc"/>
    <property type="match status" value="1"/>
</dbReference>
<proteinExistence type="inferred from homology"/>
<dbReference type="InterPro" id="IPR036196">
    <property type="entry name" value="Ptyr_pPase_sf"/>
</dbReference>
<keyword evidence="3" id="KW-0378">Hydrolase</keyword>
<dbReference type="CDD" id="cd16343">
    <property type="entry name" value="LMWPTP"/>
    <property type="match status" value="1"/>
</dbReference>
<accession>A0A132F8V2</accession>
<dbReference type="PRINTS" id="PR00719">
    <property type="entry name" value="LMWPTPASE"/>
</dbReference>
<protein>
    <recommendedName>
        <fullName evidence="2">protein-tyrosine-phosphatase</fullName>
        <ecNumber evidence="2">3.1.3.48</ecNumber>
    </recommendedName>
</protein>
<keyword evidence="4" id="KW-0904">Protein phosphatase</keyword>
<name>A0A132F8V2_9BURK</name>
<comment type="similarity">
    <text evidence="1">Belongs to the low molecular weight phosphotyrosine protein phosphatase family.</text>
</comment>
<evidence type="ECO:0000313" key="8">
    <source>
        <dbReference type="EMBL" id="KWF72274.1"/>
    </source>
</evidence>
<evidence type="ECO:0000256" key="3">
    <source>
        <dbReference type="ARBA" id="ARBA00022801"/>
    </source>
</evidence>
<sequence>MKNTILIVCEGNICRSPMAQGLLASRLSTVRVVSAGLSALSGRPADSTAVALMAERGIDISGHIASPVNLQYVRDASLVLAMTMEQKRRIEECYAFAKGKVFRLGESEGEDVIDPYRQDRAVFEASIAQIEQYMPNWLDAIIRIFH</sequence>
<comment type="catalytic activity">
    <reaction evidence="5">
        <text>O-phospho-L-tyrosyl-[protein] + H2O = L-tyrosyl-[protein] + phosphate</text>
        <dbReference type="Rhea" id="RHEA:10684"/>
        <dbReference type="Rhea" id="RHEA-COMP:10136"/>
        <dbReference type="Rhea" id="RHEA-COMP:20101"/>
        <dbReference type="ChEBI" id="CHEBI:15377"/>
        <dbReference type="ChEBI" id="CHEBI:43474"/>
        <dbReference type="ChEBI" id="CHEBI:46858"/>
        <dbReference type="ChEBI" id="CHEBI:61978"/>
        <dbReference type="EC" id="3.1.3.48"/>
    </reaction>
</comment>
<dbReference type="PANTHER" id="PTHR11717:SF31">
    <property type="entry name" value="LOW MOLECULAR WEIGHT PROTEIN-TYROSINE-PHOSPHATASE ETP-RELATED"/>
    <property type="match status" value="1"/>
</dbReference>
<reference evidence="8 9" key="1">
    <citation type="submission" date="2015-11" db="EMBL/GenBank/DDBJ databases">
        <title>Expanding the genomic diversity of Burkholderia species for the development of highly accurate diagnostics.</title>
        <authorList>
            <person name="Sahl J."/>
            <person name="Keim P."/>
            <person name="Wagner D."/>
        </authorList>
    </citation>
    <scope>NUCLEOTIDE SEQUENCE [LARGE SCALE GENOMIC DNA]</scope>
    <source>
        <strain evidence="8 9">MSMB574WGS</strain>
    </source>
</reference>
<dbReference type="InterPro" id="IPR050438">
    <property type="entry name" value="LMW_PTPase"/>
</dbReference>
<evidence type="ECO:0000256" key="4">
    <source>
        <dbReference type="ARBA" id="ARBA00022912"/>
    </source>
</evidence>
<evidence type="ECO:0000256" key="1">
    <source>
        <dbReference type="ARBA" id="ARBA00011063"/>
    </source>
</evidence>
<dbReference type="Gene3D" id="3.40.50.2300">
    <property type="match status" value="1"/>
</dbReference>
<dbReference type="GO" id="GO:0004725">
    <property type="term" value="F:protein tyrosine phosphatase activity"/>
    <property type="evidence" value="ECO:0007669"/>
    <property type="project" value="UniProtKB-EC"/>
</dbReference>
<feature type="active site" description="Nucleophile" evidence="6">
    <location>
        <position position="9"/>
    </location>
</feature>
<feature type="active site" description="Proton donor" evidence="6">
    <location>
        <position position="114"/>
    </location>
</feature>
<dbReference type="InterPro" id="IPR017867">
    <property type="entry name" value="Tyr_phospatase_low_mol_wt"/>
</dbReference>
<dbReference type="SUPFAM" id="SSF52788">
    <property type="entry name" value="Phosphotyrosine protein phosphatases I"/>
    <property type="match status" value="1"/>
</dbReference>